<dbReference type="EMBL" id="DVNK01000002">
    <property type="protein sequence ID" value="HIU45655.1"/>
    <property type="molecule type" value="Genomic_DNA"/>
</dbReference>
<name>A0A9D1LPG6_9FIRM</name>
<reference evidence="1" key="1">
    <citation type="submission" date="2020-10" db="EMBL/GenBank/DDBJ databases">
        <authorList>
            <person name="Gilroy R."/>
        </authorList>
    </citation>
    <scope>NUCLEOTIDE SEQUENCE</scope>
    <source>
        <strain evidence="1">ChiSxjej2B14-8506</strain>
    </source>
</reference>
<comment type="caution">
    <text evidence="1">The sequence shown here is derived from an EMBL/GenBank/DDBJ whole genome shotgun (WGS) entry which is preliminary data.</text>
</comment>
<dbReference type="Proteomes" id="UP000824123">
    <property type="component" value="Unassembled WGS sequence"/>
</dbReference>
<reference evidence="1" key="2">
    <citation type="journal article" date="2021" name="PeerJ">
        <title>Extensive microbial diversity within the chicken gut microbiome revealed by metagenomics and culture.</title>
        <authorList>
            <person name="Gilroy R."/>
            <person name="Ravi A."/>
            <person name="Getino M."/>
            <person name="Pursley I."/>
            <person name="Horton D.L."/>
            <person name="Alikhan N.F."/>
            <person name="Baker D."/>
            <person name="Gharbi K."/>
            <person name="Hall N."/>
            <person name="Watson M."/>
            <person name="Adriaenssens E.M."/>
            <person name="Foster-Nyarko E."/>
            <person name="Jarju S."/>
            <person name="Secka A."/>
            <person name="Antonio M."/>
            <person name="Oren A."/>
            <person name="Chaudhuri R.R."/>
            <person name="La Ragione R."/>
            <person name="Hildebrand F."/>
            <person name="Pallen M.J."/>
        </authorList>
    </citation>
    <scope>NUCLEOTIDE SEQUENCE</scope>
    <source>
        <strain evidence="1">ChiSxjej2B14-8506</strain>
    </source>
</reference>
<dbReference type="AlphaFoldDB" id="A0A9D1LPG6"/>
<evidence type="ECO:0000313" key="2">
    <source>
        <dbReference type="Proteomes" id="UP000824123"/>
    </source>
</evidence>
<accession>A0A9D1LPG6</accession>
<proteinExistence type="predicted"/>
<gene>
    <name evidence="1" type="ORF">IAC59_00175</name>
</gene>
<protein>
    <submittedName>
        <fullName evidence="1">Uncharacterized protein</fullName>
    </submittedName>
</protein>
<sequence length="126" mass="13855">MPELACALRCSVDALLSGGTGCGGFRRHVTVAQMREALSALGRIGELLGRDHFVYDCIIRALNERMNTTIEASFSNAHIYEAFVGEFLLGCVRAGDYVDPRDVQAHMQPGKPRDYILNALREAGIR</sequence>
<evidence type="ECO:0000313" key="1">
    <source>
        <dbReference type="EMBL" id="HIU45655.1"/>
    </source>
</evidence>
<organism evidence="1 2">
    <name type="scientific">Candidatus Fimadaptatus faecigallinarum</name>
    <dbReference type="NCBI Taxonomy" id="2840814"/>
    <lineage>
        <taxon>Bacteria</taxon>
        <taxon>Bacillati</taxon>
        <taxon>Bacillota</taxon>
        <taxon>Clostridia</taxon>
        <taxon>Eubacteriales</taxon>
        <taxon>Candidatus Fimadaptatus</taxon>
    </lineage>
</organism>